<name>A0A445EJP1_ARAHY</name>
<dbReference type="Proteomes" id="UP000289738">
    <property type="component" value="Chromosome A01"/>
</dbReference>
<evidence type="ECO:0000313" key="3">
    <source>
        <dbReference type="Proteomes" id="UP000289738"/>
    </source>
</evidence>
<evidence type="ECO:0000259" key="1">
    <source>
        <dbReference type="Pfam" id="PF02721"/>
    </source>
</evidence>
<dbReference type="Gene3D" id="2.40.50.140">
    <property type="entry name" value="Nucleic acid-binding proteins"/>
    <property type="match status" value="1"/>
</dbReference>
<sequence>MKISLVMKIPLAPDQLDLNGRALRIGPHYMMMHPSREAWRLKVRVLKVWVIPSFGNHEVPNSIEMIFLDEHDHILEGQVYIMTYFTVVLNHGSYKTIHHEFKLIFLHQTTVVPVDDDVIPKTCFNLFPFSELLNMT</sequence>
<dbReference type="AlphaFoldDB" id="A0A445EJP1"/>
<reference evidence="2 3" key="1">
    <citation type="submission" date="2019-01" db="EMBL/GenBank/DDBJ databases">
        <title>Sequencing of cultivated peanut Arachis hypogaea provides insights into genome evolution and oil improvement.</title>
        <authorList>
            <person name="Chen X."/>
        </authorList>
    </citation>
    <scope>NUCLEOTIDE SEQUENCE [LARGE SCALE GENOMIC DNA]</scope>
    <source>
        <strain evidence="3">cv. Fuhuasheng</strain>
        <tissue evidence="2">Leaves</tissue>
    </source>
</reference>
<protein>
    <recommendedName>
        <fullName evidence="1">Replication protein A 70 kDa DNA-binding subunit B/D first OB fold domain-containing protein</fullName>
    </recommendedName>
</protein>
<gene>
    <name evidence="2" type="ORF">Ahy_A01g000114</name>
</gene>
<dbReference type="InterPro" id="IPR012340">
    <property type="entry name" value="NA-bd_OB-fold"/>
</dbReference>
<evidence type="ECO:0000313" key="2">
    <source>
        <dbReference type="EMBL" id="RYR75562.1"/>
    </source>
</evidence>
<feature type="domain" description="Replication protein A 70 kDa DNA-binding subunit B/D first OB fold" evidence="1">
    <location>
        <begin position="71"/>
        <end position="113"/>
    </location>
</feature>
<proteinExistence type="predicted"/>
<keyword evidence="3" id="KW-1185">Reference proteome</keyword>
<dbReference type="Pfam" id="PF02721">
    <property type="entry name" value="DUF223"/>
    <property type="match status" value="1"/>
</dbReference>
<dbReference type="InterPro" id="IPR003871">
    <property type="entry name" value="RFA1B/D_OB_1st"/>
</dbReference>
<dbReference type="SUPFAM" id="SSF50249">
    <property type="entry name" value="Nucleic acid-binding proteins"/>
    <property type="match status" value="1"/>
</dbReference>
<comment type="caution">
    <text evidence="2">The sequence shown here is derived from an EMBL/GenBank/DDBJ whole genome shotgun (WGS) entry which is preliminary data.</text>
</comment>
<accession>A0A445EJP1</accession>
<dbReference type="CDD" id="cd04480">
    <property type="entry name" value="RPA1_DBD_A_like"/>
    <property type="match status" value="1"/>
</dbReference>
<organism evidence="2 3">
    <name type="scientific">Arachis hypogaea</name>
    <name type="common">Peanut</name>
    <dbReference type="NCBI Taxonomy" id="3818"/>
    <lineage>
        <taxon>Eukaryota</taxon>
        <taxon>Viridiplantae</taxon>
        <taxon>Streptophyta</taxon>
        <taxon>Embryophyta</taxon>
        <taxon>Tracheophyta</taxon>
        <taxon>Spermatophyta</taxon>
        <taxon>Magnoliopsida</taxon>
        <taxon>eudicotyledons</taxon>
        <taxon>Gunneridae</taxon>
        <taxon>Pentapetalae</taxon>
        <taxon>rosids</taxon>
        <taxon>fabids</taxon>
        <taxon>Fabales</taxon>
        <taxon>Fabaceae</taxon>
        <taxon>Papilionoideae</taxon>
        <taxon>50 kb inversion clade</taxon>
        <taxon>dalbergioids sensu lato</taxon>
        <taxon>Dalbergieae</taxon>
        <taxon>Pterocarpus clade</taxon>
        <taxon>Arachis</taxon>
    </lineage>
</organism>
<dbReference type="EMBL" id="SDMP01000001">
    <property type="protein sequence ID" value="RYR75562.1"/>
    <property type="molecule type" value="Genomic_DNA"/>
</dbReference>